<evidence type="ECO:0000313" key="3">
    <source>
        <dbReference type="Proteomes" id="UP000694864"/>
    </source>
</evidence>
<dbReference type="RefSeq" id="XP_010424333.1">
    <property type="nucleotide sequence ID" value="XM_010426031.1"/>
</dbReference>
<sequence length="384" mass="43005">MKAWYAKEAAVRNSRGTDEESYKLLATYMYLLERGNPGTVYKLEHTYAQDGSKKFKYLFFALGASIAGIKHCRKVILVDGTTIKSKFKGVLIAASMQDANFQVYPIAFGVVDSENELAWTWYFRKLSLLVPDAADLVIVFDRHRAIYSGIAQAKAYQHFKDSFDEIVARSTRCIEYLNGIPLPHWTQAFCTAKRYNIMSSNVAEALNSAIAKIVELPIVTMVESIMTKLMQWFCIRRAKAKKMLTLPKPICPNVNKLMLRKLVESAGLAKLLIPCSHALAAARVNGVYVPSLVGKMYHVTVFGDTYAELIYHVPNQGDEDVPVIVLENEFNPPTNPPGPGRRRKRRISSTGEHVGNKRKRTAAHKCSTCGQPDHNRATCKNVIG</sequence>
<dbReference type="GeneID" id="104709415"/>
<feature type="domain" description="MULE transposase" evidence="2">
    <location>
        <begin position="75"/>
        <end position="152"/>
    </location>
</feature>
<dbReference type="InterPro" id="IPR018289">
    <property type="entry name" value="MULE_transposase_dom"/>
</dbReference>
<protein>
    <submittedName>
        <fullName evidence="4">Uncharacterized protein LOC104709415</fullName>
    </submittedName>
</protein>
<dbReference type="Proteomes" id="UP000694864">
    <property type="component" value="Chromosome 8"/>
</dbReference>
<dbReference type="Pfam" id="PF10551">
    <property type="entry name" value="MULE"/>
    <property type="match status" value="1"/>
</dbReference>
<organism evidence="3 4">
    <name type="scientific">Camelina sativa</name>
    <name type="common">False flax</name>
    <name type="synonym">Myagrum sativum</name>
    <dbReference type="NCBI Taxonomy" id="90675"/>
    <lineage>
        <taxon>Eukaryota</taxon>
        <taxon>Viridiplantae</taxon>
        <taxon>Streptophyta</taxon>
        <taxon>Embryophyta</taxon>
        <taxon>Tracheophyta</taxon>
        <taxon>Spermatophyta</taxon>
        <taxon>Magnoliopsida</taxon>
        <taxon>eudicotyledons</taxon>
        <taxon>Gunneridae</taxon>
        <taxon>Pentapetalae</taxon>
        <taxon>rosids</taxon>
        <taxon>malvids</taxon>
        <taxon>Brassicales</taxon>
        <taxon>Brassicaceae</taxon>
        <taxon>Camelineae</taxon>
        <taxon>Camelina</taxon>
    </lineage>
</organism>
<evidence type="ECO:0000313" key="4">
    <source>
        <dbReference type="RefSeq" id="XP_010424333.1"/>
    </source>
</evidence>
<evidence type="ECO:0000259" key="2">
    <source>
        <dbReference type="Pfam" id="PF10551"/>
    </source>
</evidence>
<accession>A0ABM0TCS2</accession>
<keyword evidence="3" id="KW-1185">Reference proteome</keyword>
<gene>
    <name evidence="4" type="primary">LOC104709415</name>
</gene>
<proteinExistence type="predicted"/>
<dbReference type="PANTHER" id="PTHR31973">
    <property type="entry name" value="POLYPROTEIN, PUTATIVE-RELATED"/>
    <property type="match status" value="1"/>
</dbReference>
<reference evidence="4" key="2">
    <citation type="submission" date="2025-08" db="UniProtKB">
        <authorList>
            <consortium name="RefSeq"/>
        </authorList>
    </citation>
    <scope>IDENTIFICATION</scope>
    <source>
        <tissue evidence="4">Leaf</tissue>
    </source>
</reference>
<reference evidence="3" key="1">
    <citation type="journal article" date="2014" name="Nat. Commun.">
        <title>The emerging biofuel crop Camelina sativa retains a highly undifferentiated hexaploid genome structure.</title>
        <authorList>
            <person name="Kagale S."/>
            <person name="Koh C."/>
            <person name="Nixon J."/>
            <person name="Bollina V."/>
            <person name="Clarke W.E."/>
            <person name="Tuteja R."/>
            <person name="Spillane C."/>
            <person name="Robinson S.J."/>
            <person name="Links M.G."/>
            <person name="Clarke C."/>
            <person name="Higgins E.E."/>
            <person name="Huebert T."/>
            <person name="Sharpe A.G."/>
            <person name="Parkin I.A."/>
        </authorList>
    </citation>
    <scope>NUCLEOTIDE SEQUENCE [LARGE SCALE GENOMIC DNA]</scope>
    <source>
        <strain evidence="3">cv. DH55</strain>
    </source>
</reference>
<evidence type="ECO:0000256" key="1">
    <source>
        <dbReference type="SAM" id="MobiDB-lite"/>
    </source>
</evidence>
<dbReference type="PANTHER" id="PTHR31973:SF187">
    <property type="entry name" value="MUTATOR TRANSPOSASE MUDRA PROTEIN"/>
    <property type="match status" value="1"/>
</dbReference>
<feature type="region of interest" description="Disordered" evidence="1">
    <location>
        <begin position="330"/>
        <end position="370"/>
    </location>
</feature>
<name>A0ABM0TCS2_CAMSA</name>